<accession>A0A376ALM4</accession>
<dbReference type="STRING" id="1336235.GCA_000518785_03144"/>
<sequence length="182" mass="19353">MKDHDFPLQAAIRVERDRPVDDILEAVARVLQKEGVIVAGFLQRESGGDGECCNRIDLEDIASGEHHIISQALGSGARGCRLDPQALAGVAGPLLAGLDRRPDLLILNRFGKGESEGQGFRAVIEEACARGIPLLTAVRENYVEAWQGFAGELGAVLAPDEAVVVEWARAAVEAARTSCDAA</sequence>
<reference evidence="2" key="1">
    <citation type="submission" date="2018-07" db="EMBL/GenBank/DDBJ databases">
        <authorList>
            <person name="Peiro R."/>
            <person name="Begona"/>
            <person name="Cbmso G."/>
            <person name="Lopez M."/>
            <person name="Gonzalez S."/>
        </authorList>
    </citation>
    <scope>NUCLEOTIDE SEQUENCE [LARGE SCALE GENOMIC DNA]</scope>
</reference>
<dbReference type="RefSeq" id="WP_115671318.1">
    <property type="nucleotide sequence ID" value="NZ_UEYP01000008.1"/>
</dbReference>
<dbReference type="EMBL" id="UEYP01000008">
    <property type="protein sequence ID" value="SSC68654.1"/>
    <property type="molecule type" value="Genomic_DNA"/>
</dbReference>
<gene>
    <name evidence="1" type="ORF">RHIZ70_4362</name>
</gene>
<dbReference type="InterPro" id="IPR018912">
    <property type="entry name" value="DUF2478"/>
</dbReference>
<protein>
    <recommendedName>
        <fullName evidence="3">Molybdenum ABC transporter ATP-binding protein</fullName>
    </recommendedName>
</protein>
<name>A0A376ALM4_9HYPH</name>
<evidence type="ECO:0000313" key="2">
    <source>
        <dbReference type="Proteomes" id="UP000254764"/>
    </source>
</evidence>
<dbReference type="Proteomes" id="UP000254764">
    <property type="component" value="Unassembled WGS sequence"/>
</dbReference>
<proteinExistence type="predicted"/>
<keyword evidence="2" id="KW-1185">Reference proteome</keyword>
<evidence type="ECO:0000313" key="1">
    <source>
        <dbReference type="EMBL" id="SSC68654.1"/>
    </source>
</evidence>
<dbReference type="Pfam" id="PF10649">
    <property type="entry name" value="DUF2478"/>
    <property type="match status" value="1"/>
</dbReference>
<dbReference type="InterPro" id="IPR027417">
    <property type="entry name" value="P-loop_NTPase"/>
</dbReference>
<dbReference type="OrthoDB" id="5918880at2"/>
<evidence type="ECO:0008006" key="3">
    <source>
        <dbReference type="Google" id="ProtNLM"/>
    </source>
</evidence>
<dbReference type="AlphaFoldDB" id="A0A376ALM4"/>
<organism evidence="1 2">
    <name type="scientific">Ciceribacter selenitireducens ATCC BAA-1503</name>
    <dbReference type="NCBI Taxonomy" id="1336235"/>
    <lineage>
        <taxon>Bacteria</taxon>
        <taxon>Pseudomonadati</taxon>
        <taxon>Pseudomonadota</taxon>
        <taxon>Alphaproteobacteria</taxon>
        <taxon>Hyphomicrobiales</taxon>
        <taxon>Rhizobiaceae</taxon>
        <taxon>Ciceribacter</taxon>
    </lineage>
</organism>
<dbReference type="Gene3D" id="3.40.50.300">
    <property type="entry name" value="P-loop containing nucleotide triphosphate hydrolases"/>
    <property type="match status" value="1"/>
</dbReference>